<dbReference type="GO" id="GO:0005730">
    <property type="term" value="C:nucleolus"/>
    <property type="evidence" value="ECO:0007669"/>
    <property type="project" value="TreeGrafter"/>
</dbReference>
<evidence type="ECO:0000256" key="1">
    <source>
        <dbReference type="SAM" id="MobiDB-lite"/>
    </source>
</evidence>
<protein>
    <submittedName>
        <fullName evidence="2">Pre-rRNA processing and 40S ribosomal subunit assembly</fullName>
    </submittedName>
</protein>
<reference evidence="2 3" key="1">
    <citation type="submission" date="2023-08" db="EMBL/GenBank/DDBJ databases">
        <title>Black Yeasts Isolated from many extreme environments.</title>
        <authorList>
            <person name="Coleine C."/>
            <person name="Stajich J.E."/>
            <person name="Selbmann L."/>
        </authorList>
    </citation>
    <scope>NUCLEOTIDE SEQUENCE [LARGE SCALE GENOMIC DNA]</scope>
    <source>
        <strain evidence="2 3">CCFEE 5910</strain>
    </source>
</reference>
<keyword evidence="3" id="KW-1185">Reference proteome</keyword>
<feature type="region of interest" description="Disordered" evidence="1">
    <location>
        <begin position="229"/>
        <end position="279"/>
    </location>
</feature>
<dbReference type="GO" id="GO:0000462">
    <property type="term" value="P:maturation of SSU-rRNA from tricistronic rRNA transcript (SSU-rRNA, 5.8S rRNA, LSU-rRNA)"/>
    <property type="evidence" value="ECO:0007669"/>
    <property type="project" value="TreeGrafter"/>
</dbReference>
<gene>
    <name evidence="2" type="primary">FAF1</name>
    <name evidence="2" type="ORF">LTR05_006947</name>
</gene>
<name>A0AAN7YEE2_9EURO</name>
<dbReference type="EMBL" id="JAVRRJ010000007">
    <property type="protein sequence ID" value="KAK5083065.1"/>
    <property type="molecule type" value="Genomic_DNA"/>
</dbReference>
<dbReference type="PANTHER" id="PTHR28096">
    <property type="entry name" value="PROTEIN FAF1"/>
    <property type="match status" value="1"/>
</dbReference>
<accession>A0AAN7YEE2</accession>
<proteinExistence type="predicted"/>
<dbReference type="Pfam" id="PF15375">
    <property type="entry name" value="FSAF1"/>
    <property type="match status" value="1"/>
</dbReference>
<dbReference type="InterPro" id="IPR053030">
    <property type="entry name" value="Ribosomal_biogenesis_FAF1-like"/>
</dbReference>
<feature type="region of interest" description="Disordered" evidence="1">
    <location>
        <begin position="1"/>
        <end position="78"/>
    </location>
</feature>
<dbReference type="PANTHER" id="PTHR28096:SF1">
    <property type="entry name" value="PROTEIN FAF1"/>
    <property type="match status" value="1"/>
</dbReference>
<feature type="compositionally biased region" description="Acidic residues" evidence="1">
    <location>
        <begin position="58"/>
        <end position="70"/>
    </location>
</feature>
<comment type="caution">
    <text evidence="2">The sequence shown here is derived from an EMBL/GenBank/DDBJ whole genome shotgun (WGS) entry which is preliminary data.</text>
</comment>
<evidence type="ECO:0000313" key="2">
    <source>
        <dbReference type="EMBL" id="KAK5083065.1"/>
    </source>
</evidence>
<dbReference type="AlphaFoldDB" id="A0AAN7YEE2"/>
<dbReference type="Proteomes" id="UP001309876">
    <property type="component" value="Unassembled WGS sequence"/>
</dbReference>
<evidence type="ECO:0000313" key="3">
    <source>
        <dbReference type="Proteomes" id="UP001309876"/>
    </source>
</evidence>
<organism evidence="2 3">
    <name type="scientific">Lithohypha guttulata</name>
    <dbReference type="NCBI Taxonomy" id="1690604"/>
    <lineage>
        <taxon>Eukaryota</taxon>
        <taxon>Fungi</taxon>
        <taxon>Dikarya</taxon>
        <taxon>Ascomycota</taxon>
        <taxon>Pezizomycotina</taxon>
        <taxon>Eurotiomycetes</taxon>
        <taxon>Chaetothyriomycetidae</taxon>
        <taxon>Chaetothyriales</taxon>
        <taxon>Trichomeriaceae</taxon>
        <taxon>Lithohypha</taxon>
    </lineage>
</organism>
<sequence>MLGKRKRETQVVSRTRDEAESEASHQGASVNINDIFRKHFEATFSPLPEEDTCQRGDEDGDELDDSDAESEVSVWSGLSETRDDPLVVEVVDYAIAKHGDSNEFHRARQKAFMSSRPPRDIVATNENRRLKTLDEDDPAEKLNLKHDLDLQRLLKESHLLEKSKASENPSKQRHMALELRLQELGAKQSILTQQKMPAAHRVGMAKKADHRETLRRREAKENGVILEKAAKKSKNVRRDRGVDVPGVGKFAGGTLKLSRRDIASIQGPPTTTTRKGKRK</sequence>
<dbReference type="InterPro" id="IPR027973">
    <property type="entry name" value="FSAF1-like"/>
</dbReference>